<dbReference type="EMBL" id="MU251370">
    <property type="protein sequence ID" value="KAG9238393.1"/>
    <property type="molecule type" value="Genomic_DNA"/>
</dbReference>
<evidence type="ECO:0000313" key="1">
    <source>
        <dbReference type="EMBL" id="KAG9238393.1"/>
    </source>
</evidence>
<reference evidence="1" key="1">
    <citation type="journal article" date="2021" name="IMA Fungus">
        <title>Genomic characterization of three marine fungi, including Emericellopsis atlantica sp. nov. with signatures of a generalist lifestyle and marine biomass degradation.</title>
        <authorList>
            <person name="Hagestad O.C."/>
            <person name="Hou L."/>
            <person name="Andersen J.H."/>
            <person name="Hansen E.H."/>
            <person name="Altermark B."/>
            <person name="Li C."/>
            <person name="Kuhnert E."/>
            <person name="Cox R.J."/>
            <person name="Crous P.W."/>
            <person name="Spatafora J.W."/>
            <person name="Lail K."/>
            <person name="Amirebrahimi M."/>
            <person name="Lipzen A."/>
            <person name="Pangilinan J."/>
            <person name="Andreopoulos W."/>
            <person name="Hayes R.D."/>
            <person name="Ng V."/>
            <person name="Grigoriev I.V."/>
            <person name="Jackson S.A."/>
            <person name="Sutton T.D.S."/>
            <person name="Dobson A.D.W."/>
            <person name="Rama T."/>
        </authorList>
    </citation>
    <scope>NUCLEOTIDE SEQUENCE</scope>
    <source>
        <strain evidence="1">TRa018bII</strain>
    </source>
</reference>
<organism evidence="1 2">
    <name type="scientific">Amylocarpus encephaloides</name>
    <dbReference type="NCBI Taxonomy" id="45428"/>
    <lineage>
        <taxon>Eukaryota</taxon>
        <taxon>Fungi</taxon>
        <taxon>Dikarya</taxon>
        <taxon>Ascomycota</taxon>
        <taxon>Pezizomycotina</taxon>
        <taxon>Leotiomycetes</taxon>
        <taxon>Helotiales</taxon>
        <taxon>Helotiales incertae sedis</taxon>
        <taxon>Amylocarpus</taxon>
    </lineage>
</organism>
<proteinExistence type="predicted"/>
<name>A0A9P8C917_9HELO</name>
<dbReference type="AlphaFoldDB" id="A0A9P8C917"/>
<evidence type="ECO:0000313" key="2">
    <source>
        <dbReference type="Proteomes" id="UP000824998"/>
    </source>
</evidence>
<gene>
    <name evidence="1" type="ORF">BJ875DRAFT_512313</name>
</gene>
<sequence>MLTSIVLVYMQPACYALARTFALAETRVDLKENLTITLNLRKGGDQFCHSTKLYTYPNPGPATVAHFTPTSEAASLKAEGFRDSQWFHLNLGPELDDIEDLQVEVAFE</sequence>
<dbReference type="Proteomes" id="UP000824998">
    <property type="component" value="Unassembled WGS sequence"/>
</dbReference>
<accession>A0A9P8C917</accession>
<protein>
    <submittedName>
        <fullName evidence="1">Uncharacterized protein</fullName>
    </submittedName>
</protein>
<keyword evidence="2" id="KW-1185">Reference proteome</keyword>
<comment type="caution">
    <text evidence="1">The sequence shown here is derived from an EMBL/GenBank/DDBJ whole genome shotgun (WGS) entry which is preliminary data.</text>
</comment>